<proteinExistence type="predicted"/>
<evidence type="ECO:0000313" key="8">
    <source>
        <dbReference type="Proteomes" id="UP001590951"/>
    </source>
</evidence>
<keyword evidence="6" id="KW-0472">Membrane</keyword>
<evidence type="ECO:0000313" key="7">
    <source>
        <dbReference type="EMBL" id="KAL2057457.1"/>
    </source>
</evidence>
<name>A0ABR4BI07_9LECA</name>
<dbReference type="SUPFAM" id="SSF53474">
    <property type="entry name" value="alpha/beta-Hydrolases"/>
    <property type="match status" value="1"/>
</dbReference>
<accession>A0ABR4BI07</accession>
<dbReference type="InterPro" id="IPR029058">
    <property type="entry name" value="AB_hydrolase_fold"/>
</dbReference>
<dbReference type="InterPro" id="IPR052374">
    <property type="entry name" value="SERAC1"/>
</dbReference>
<protein>
    <submittedName>
        <fullName evidence="7">Uncharacterized protein</fullName>
    </submittedName>
</protein>
<evidence type="ECO:0000256" key="3">
    <source>
        <dbReference type="ARBA" id="ARBA00004370"/>
    </source>
</evidence>
<keyword evidence="8" id="KW-1185">Reference proteome</keyword>
<comment type="subcellular location">
    <subcellularLocation>
        <location evidence="2">Endoplasmic reticulum</location>
    </subcellularLocation>
    <subcellularLocation>
        <location evidence="3">Membrane</location>
    </subcellularLocation>
    <subcellularLocation>
        <location evidence="1">Mitochondrion</location>
    </subcellularLocation>
</comment>
<reference evidence="7 8" key="1">
    <citation type="submission" date="2024-09" db="EMBL/GenBank/DDBJ databases">
        <title>Rethinking Asexuality: The Enigmatic Case of Functional Sexual Genes in Lepraria (Stereocaulaceae).</title>
        <authorList>
            <person name="Doellman M."/>
            <person name="Sun Y."/>
            <person name="Barcenas-Pena A."/>
            <person name="Lumbsch H.T."/>
            <person name="Grewe F."/>
        </authorList>
    </citation>
    <scope>NUCLEOTIDE SEQUENCE [LARGE SCALE GENOMIC DNA]</scope>
    <source>
        <strain evidence="7 8">Grewe 0041</strain>
    </source>
</reference>
<sequence>MSSRRPARSSAQSAHFSLYEYNYGGDESRFIDKANGLLEALRTERKKDTNRPLMLVGSSLGGMLIEPALVDAHKNPNYVIIRTSTTGLVFFGTPHDGCDKTMVALGLATARVAMAKHLQAPGSDIAKNTQEWVFVIRLAFGALKATAPVIPHCILFGGNR</sequence>
<dbReference type="EMBL" id="JBHFEH010000005">
    <property type="protein sequence ID" value="KAL2057457.1"/>
    <property type="molecule type" value="Genomic_DNA"/>
</dbReference>
<evidence type="ECO:0000256" key="6">
    <source>
        <dbReference type="ARBA" id="ARBA00023136"/>
    </source>
</evidence>
<dbReference type="Proteomes" id="UP001590951">
    <property type="component" value="Unassembled WGS sequence"/>
</dbReference>
<evidence type="ECO:0000256" key="4">
    <source>
        <dbReference type="ARBA" id="ARBA00022824"/>
    </source>
</evidence>
<dbReference type="PANTHER" id="PTHR48182">
    <property type="entry name" value="PROTEIN SERAC1"/>
    <property type="match status" value="1"/>
</dbReference>
<dbReference type="PANTHER" id="PTHR48182:SF2">
    <property type="entry name" value="PROTEIN SERAC1"/>
    <property type="match status" value="1"/>
</dbReference>
<keyword evidence="4" id="KW-0256">Endoplasmic reticulum</keyword>
<evidence type="ECO:0000256" key="1">
    <source>
        <dbReference type="ARBA" id="ARBA00004173"/>
    </source>
</evidence>
<comment type="caution">
    <text evidence="7">The sequence shown here is derived from an EMBL/GenBank/DDBJ whole genome shotgun (WGS) entry which is preliminary data.</text>
</comment>
<evidence type="ECO:0000256" key="2">
    <source>
        <dbReference type="ARBA" id="ARBA00004240"/>
    </source>
</evidence>
<gene>
    <name evidence="7" type="ORF">ABVK25_002510</name>
</gene>
<dbReference type="Gene3D" id="3.40.50.1820">
    <property type="entry name" value="alpha/beta hydrolase"/>
    <property type="match status" value="1"/>
</dbReference>
<evidence type="ECO:0000256" key="5">
    <source>
        <dbReference type="ARBA" id="ARBA00023128"/>
    </source>
</evidence>
<keyword evidence="5" id="KW-0496">Mitochondrion</keyword>
<organism evidence="7 8">
    <name type="scientific">Lepraria finkii</name>
    <dbReference type="NCBI Taxonomy" id="1340010"/>
    <lineage>
        <taxon>Eukaryota</taxon>
        <taxon>Fungi</taxon>
        <taxon>Dikarya</taxon>
        <taxon>Ascomycota</taxon>
        <taxon>Pezizomycotina</taxon>
        <taxon>Lecanoromycetes</taxon>
        <taxon>OSLEUM clade</taxon>
        <taxon>Lecanoromycetidae</taxon>
        <taxon>Lecanorales</taxon>
        <taxon>Lecanorineae</taxon>
        <taxon>Stereocaulaceae</taxon>
        <taxon>Lepraria</taxon>
    </lineage>
</organism>